<organism evidence="4 5">
    <name type="scientific">Geothermobacter hydrogeniphilus</name>
    <dbReference type="NCBI Taxonomy" id="1969733"/>
    <lineage>
        <taxon>Bacteria</taxon>
        <taxon>Pseudomonadati</taxon>
        <taxon>Thermodesulfobacteriota</taxon>
        <taxon>Desulfuromonadia</taxon>
        <taxon>Desulfuromonadales</taxon>
        <taxon>Geothermobacteraceae</taxon>
        <taxon>Geothermobacter</taxon>
    </lineage>
</organism>
<proteinExistence type="predicted"/>
<keyword evidence="5" id="KW-1185">Reference proteome</keyword>
<evidence type="ECO:0000259" key="3">
    <source>
        <dbReference type="Pfam" id="PF01433"/>
    </source>
</evidence>
<reference evidence="4 5" key="1">
    <citation type="submission" date="2017-03" db="EMBL/GenBank/DDBJ databases">
        <title>Genome sequence of Geothermobacter sp. EPR-M, Deep-Sea Iron Reducer.</title>
        <authorList>
            <person name="Tully B."/>
            <person name="Savalia P."/>
            <person name="Abuyen K."/>
            <person name="Baughan C."/>
            <person name="Romero E."/>
            <person name="Ronkowski C."/>
            <person name="Torres B."/>
            <person name="Tremblay J."/>
            <person name="Trujillo A."/>
            <person name="Tyler M."/>
            <person name="Perez-Rodriguez I."/>
            <person name="Amend J."/>
        </authorList>
    </citation>
    <scope>NUCLEOTIDE SEQUENCE [LARGE SCALE GENOMIC DNA]</scope>
    <source>
        <strain evidence="4 5">EPR-M</strain>
    </source>
</reference>
<dbReference type="RefSeq" id="WP_085008860.1">
    <property type="nucleotide sequence ID" value="NZ_NAAD01000001.1"/>
</dbReference>
<feature type="binding site" evidence="1">
    <location>
        <position position="296"/>
    </location>
    <ligand>
        <name>Zn(2+)</name>
        <dbReference type="ChEBI" id="CHEBI:29105"/>
        <note>catalytic</note>
    </ligand>
</feature>
<dbReference type="GO" id="GO:0008270">
    <property type="term" value="F:zinc ion binding"/>
    <property type="evidence" value="ECO:0007669"/>
    <property type="project" value="InterPro"/>
</dbReference>
<feature type="domain" description="Peptidase M1 membrane alanine aminopeptidase" evidence="3">
    <location>
        <begin position="294"/>
        <end position="430"/>
    </location>
</feature>
<feature type="signal peptide" evidence="2">
    <location>
        <begin position="1"/>
        <end position="31"/>
    </location>
</feature>
<keyword evidence="1" id="KW-0862">Zinc</keyword>
<dbReference type="PANTHER" id="PTHR45726:SF3">
    <property type="entry name" value="LEUKOTRIENE A-4 HYDROLASE"/>
    <property type="match status" value="1"/>
</dbReference>
<dbReference type="EMBL" id="NAAD01000001">
    <property type="protein sequence ID" value="ORJ63600.1"/>
    <property type="molecule type" value="Genomic_DNA"/>
</dbReference>
<dbReference type="OrthoDB" id="9816201at2"/>
<evidence type="ECO:0000256" key="2">
    <source>
        <dbReference type="SAM" id="SignalP"/>
    </source>
</evidence>
<feature type="chain" id="PRO_5012959095" description="Peptidase M1 membrane alanine aminopeptidase domain-containing protein" evidence="2">
    <location>
        <begin position="32"/>
        <end position="705"/>
    </location>
</feature>
<dbReference type="InterPro" id="IPR027268">
    <property type="entry name" value="Peptidase_M4/M1_CTD_sf"/>
</dbReference>
<keyword evidence="1" id="KW-0479">Metal-binding</keyword>
<name>A0A1X0YEI8_9BACT</name>
<accession>A0A1X0YEI8</accession>
<dbReference type="InterPro" id="IPR034015">
    <property type="entry name" value="M1_LTA4H"/>
</dbReference>
<protein>
    <recommendedName>
        <fullName evidence="3">Peptidase M1 membrane alanine aminopeptidase domain-containing protein</fullName>
    </recommendedName>
</protein>
<gene>
    <name evidence="4" type="ORF">B5V00_01670</name>
</gene>
<dbReference type="SUPFAM" id="SSF55486">
    <property type="entry name" value="Metalloproteases ('zincins'), catalytic domain"/>
    <property type="match status" value="1"/>
</dbReference>
<keyword evidence="2" id="KW-0732">Signal</keyword>
<comment type="cofactor">
    <cofactor evidence="1">
        <name>Zn(2+)</name>
        <dbReference type="ChEBI" id="CHEBI:29105"/>
    </cofactor>
    <text evidence="1">Binds 1 zinc ion per subunit.</text>
</comment>
<dbReference type="STRING" id="1969733.B5V00_01670"/>
<dbReference type="InterPro" id="IPR014782">
    <property type="entry name" value="Peptidase_M1_dom"/>
</dbReference>
<feature type="binding site" evidence="1">
    <location>
        <position position="318"/>
    </location>
    <ligand>
        <name>Zn(2+)</name>
        <dbReference type="ChEBI" id="CHEBI:29105"/>
        <note>catalytic</note>
    </ligand>
</feature>
<dbReference type="AlphaFoldDB" id="A0A1X0YEI8"/>
<dbReference type="Proteomes" id="UP000193136">
    <property type="component" value="Unassembled WGS sequence"/>
</dbReference>
<dbReference type="GO" id="GO:0008237">
    <property type="term" value="F:metallopeptidase activity"/>
    <property type="evidence" value="ECO:0007669"/>
    <property type="project" value="InterPro"/>
</dbReference>
<dbReference type="Pfam" id="PF01433">
    <property type="entry name" value="Peptidase_M1"/>
    <property type="match status" value="1"/>
</dbReference>
<dbReference type="Gene3D" id="1.10.390.10">
    <property type="entry name" value="Neutral Protease Domain 2"/>
    <property type="match status" value="1"/>
</dbReference>
<comment type="caution">
    <text evidence="4">The sequence shown here is derived from an EMBL/GenBank/DDBJ whole genome shotgun (WGS) entry which is preliminary data.</text>
</comment>
<dbReference type="PANTHER" id="PTHR45726">
    <property type="entry name" value="LEUKOTRIENE A-4 HYDROLASE"/>
    <property type="match status" value="1"/>
</dbReference>
<evidence type="ECO:0000313" key="4">
    <source>
        <dbReference type="EMBL" id="ORJ63600.1"/>
    </source>
</evidence>
<evidence type="ECO:0000313" key="5">
    <source>
        <dbReference type="Proteomes" id="UP000193136"/>
    </source>
</evidence>
<evidence type="ECO:0000256" key="1">
    <source>
        <dbReference type="PIRSR" id="PIRSR634015-3"/>
    </source>
</evidence>
<sequence>MKNADRRIIKDSPPLRILLFLLLLFPGVAIAADPPSAAIHHQLDIRLNPEKGLLVGLDRISGDTPLGDLDLRLNTAAAGVTVTSGDRPLPFRRRGEHLLIAAGNSMNMTVHWRILLDDRKQADPEHDEDPSYGVRLEMTARGGFLDADTAWYPYREEQSSTFSIRVRLPAGYWAVTAGEITDWTAGDEENRICFRVDYPLPGLTLAVGPWRLREDRSGPIPLYTFFGRDNAALSTTYLSAARSFLALYESLFGPYPFHKFAMVENFIPTGYGFPSWTLLGSRVISLPFIVRTSLGHEIAHSWWGNGVRVDARHGNWSEGLTTYVADYLYKERQGKEAAKDYRRKILREYATLVPEQAMPLNRFRSRFDKASQAIGYGKAAMVFHLIRRRIGDRAFWSALRRLAEEKMYRRADWQDLLDTFSAVSGIPLEDEIRPWLERDDIPDLQLNDLQRAATDGGWRIKGVLQQRTGPYPLRLPVVIRTRSGREERTLRVTAKRTEFSFNCGGQPLAFSIDPDNQVMRRLAREEIPVTINNLRAAPQLRVIEHPGLQAGQKQAVRRLLDGLRKTTARITVGTSLEDNNSSETVLYVASFKTIPEDWRPPGLSSSATGKLIFNGREISAATSLFSVWPKADGGLKALFLPTDSPEAAAVARKIPHYGRYSYLLFNGSQNYLKGTREAGHSPLSFTWPDHNLLPGGRTTAAKGHD</sequence>
<feature type="binding site" evidence="1">
    <location>
        <position position="300"/>
    </location>
    <ligand>
        <name>Zn(2+)</name>
        <dbReference type="ChEBI" id="CHEBI:29105"/>
        <note>catalytic</note>
    </ligand>
</feature>